<feature type="non-terminal residue" evidence="4">
    <location>
        <position position="104"/>
    </location>
</feature>
<feature type="signal peptide" evidence="3">
    <location>
        <begin position="1"/>
        <end position="26"/>
    </location>
</feature>
<dbReference type="PROSITE" id="PS51155">
    <property type="entry name" value="CHIT_BIND_RR_2"/>
    <property type="match status" value="1"/>
</dbReference>
<dbReference type="PANTHER" id="PTHR10380:SF173">
    <property type="entry name" value="CUTICULAR PROTEIN 47EF, ISOFORM C-RELATED"/>
    <property type="match status" value="1"/>
</dbReference>
<dbReference type="PANTHER" id="PTHR10380">
    <property type="entry name" value="CUTICLE PROTEIN"/>
    <property type="match status" value="1"/>
</dbReference>
<dbReference type="Proteomes" id="UP000708208">
    <property type="component" value="Unassembled WGS sequence"/>
</dbReference>
<dbReference type="EMBL" id="CAJVCH010513281">
    <property type="protein sequence ID" value="CAG7821508.1"/>
    <property type="molecule type" value="Genomic_DNA"/>
</dbReference>
<evidence type="ECO:0000256" key="3">
    <source>
        <dbReference type="SAM" id="SignalP"/>
    </source>
</evidence>
<keyword evidence="3" id="KW-0732">Signal</keyword>
<feature type="chain" id="PRO_5035151937" evidence="3">
    <location>
        <begin position="27"/>
        <end position="104"/>
    </location>
</feature>
<dbReference type="GO" id="GO:0008010">
    <property type="term" value="F:structural constituent of chitin-based larval cuticle"/>
    <property type="evidence" value="ECO:0007669"/>
    <property type="project" value="TreeGrafter"/>
</dbReference>
<evidence type="ECO:0000313" key="4">
    <source>
        <dbReference type="EMBL" id="CAG7821508.1"/>
    </source>
</evidence>
<proteinExistence type="predicted"/>
<protein>
    <submittedName>
        <fullName evidence="4">Uncharacterized protein</fullName>
    </submittedName>
</protein>
<evidence type="ECO:0000313" key="5">
    <source>
        <dbReference type="Proteomes" id="UP000708208"/>
    </source>
</evidence>
<keyword evidence="5" id="KW-1185">Reference proteome</keyword>
<organism evidence="4 5">
    <name type="scientific">Allacma fusca</name>
    <dbReference type="NCBI Taxonomy" id="39272"/>
    <lineage>
        <taxon>Eukaryota</taxon>
        <taxon>Metazoa</taxon>
        <taxon>Ecdysozoa</taxon>
        <taxon>Arthropoda</taxon>
        <taxon>Hexapoda</taxon>
        <taxon>Collembola</taxon>
        <taxon>Symphypleona</taxon>
        <taxon>Sminthuridae</taxon>
        <taxon>Allacma</taxon>
    </lineage>
</organism>
<evidence type="ECO:0000256" key="1">
    <source>
        <dbReference type="ARBA" id="ARBA00022460"/>
    </source>
</evidence>
<accession>A0A8J2LF77</accession>
<reference evidence="4" key="1">
    <citation type="submission" date="2021-06" db="EMBL/GenBank/DDBJ databases">
        <authorList>
            <person name="Hodson N. C."/>
            <person name="Mongue J. A."/>
            <person name="Jaron S. K."/>
        </authorList>
    </citation>
    <scope>NUCLEOTIDE SEQUENCE</scope>
</reference>
<dbReference type="Pfam" id="PF00379">
    <property type="entry name" value="Chitin_bind_4"/>
    <property type="match status" value="1"/>
</dbReference>
<dbReference type="GO" id="GO:0062129">
    <property type="term" value="C:chitin-based extracellular matrix"/>
    <property type="evidence" value="ECO:0007669"/>
    <property type="project" value="TreeGrafter"/>
</dbReference>
<sequence>MFLQINILNILLLLSGILQGISQSSANHKAVDQLRYQQTHNGDGNYNFGHKTSNDISVHETGYIRNPDAPMDNQVNVKEGCNSYFSPEGYFVSTVYIADESGYR</sequence>
<comment type="caution">
    <text evidence="4">The sequence shown here is derived from an EMBL/GenBank/DDBJ whole genome shotgun (WGS) entry which is preliminary data.</text>
</comment>
<keyword evidence="1 2" id="KW-0193">Cuticle</keyword>
<name>A0A8J2LF77_9HEXA</name>
<gene>
    <name evidence="4" type="ORF">AFUS01_LOCUS31842</name>
</gene>
<dbReference type="AlphaFoldDB" id="A0A8J2LF77"/>
<dbReference type="InterPro" id="IPR050468">
    <property type="entry name" value="Cuticle_Struct_Prot"/>
</dbReference>
<dbReference type="InterPro" id="IPR000618">
    <property type="entry name" value="Insect_cuticle"/>
</dbReference>
<evidence type="ECO:0000256" key="2">
    <source>
        <dbReference type="PROSITE-ProRule" id="PRU00497"/>
    </source>
</evidence>